<organism evidence="1 2">
    <name type="scientific">Pedobacter roseus</name>
    <dbReference type="NCBI Taxonomy" id="336820"/>
    <lineage>
        <taxon>Bacteria</taxon>
        <taxon>Pseudomonadati</taxon>
        <taxon>Bacteroidota</taxon>
        <taxon>Sphingobacteriia</taxon>
        <taxon>Sphingobacteriales</taxon>
        <taxon>Sphingobacteriaceae</taxon>
        <taxon>Pedobacter</taxon>
    </lineage>
</organism>
<sequence length="305" mass="33691">MKKLIYLTLLFSLIIINGCKKEQILSDKSTVNEIKDLSIAKNSQNYLTVLASTFDPQPFNDLSPTDIQNLDESQATLLLEPTVESGTVLYNNLVDQVVGTQEWNTLTYEEKAYILNFTPQQKAMLAVLYDAANNSAGGDPRWVSCAAAALGFNTAYGLFVSAFKVGMSAETAIAALRFVGLKYLGYIGLAYAIYQFIECVRSSVTSPSQSIVGIIPAAPLPIPSTSDIFYQADYNLLGQFIPHRYTSIFLNSLNNKYYIDNGFISFVPDGYYDSQSELVNNLHKYYHIVDGSVIEILLVTVDPNG</sequence>
<evidence type="ECO:0000313" key="2">
    <source>
        <dbReference type="Proteomes" id="UP000515806"/>
    </source>
</evidence>
<gene>
    <name evidence="1" type="ORF">H9L23_19015</name>
</gene>
<protein>
    <submittedName>
        <fullName evidence="1">Uncharacterized protein</fullName>
    </submittedName>
</protein>
<dbReference type="EMBL" id="CP060723">
    <property type="protein sequence ID" value="QNN41188.1"/>
    <property type="molecule type" value="Genomic_DNA"/>
</dbReference>
<accession>A0A7G9QCW3</accession>
<name>A0A7G9QCW3_9SPHI</name>
<dbReference type="AlphaFoldDB" id="A0A7G9QCW3"/>
<evidence type="ECO:0000313" key="1">
    <source>
        <dbReference type="EMBL" id="QNN41188.1"/>
    </source>
</evidence>
<dbReference type="RefSeq" id="WP_187591824.1">
    <property type="nucleotide sequence ID" value="NZ_CP060723.1"/>
</dbReference>
<dbReference type="Proteomes" id="UP000515806">
    <property type="component" value="Chromosome"/>
</dbReference>
<proteinExistence type="predicted"/>
<dbReference type="KEGG" id="proe:H9L23_19015"/>
<reference evidence="1 2" key="1">
    <citation type="submission" date="2020-08" db="EMBL/GenBank/DDBJ databases">
        <title>Genome sequence of Pedobacter roseus KACC 11594T.</title>
        <authorList>
            <person name="Hyun D.-W."/>
            <person name="Bae J.-W."/>
        </authorList>
    </citation>
    <scope>NUCLEOTIDE SEQUENCE [LARGE SCALE GENOMIC DNA]</scope>
    <source>
        <strain evidence="1 2">KACC 11594</strain>
    </source>
</reference>
<keyword evidence="2" id="KW-1185">Reference proteome</keyword>